<dbReference type="InterPro" id="IPR052927">
    <property type="entry name" value="DCC_oxidoreductase"/>
</dbReference>
<accession>A0A345P6N7</accession>
<name>A0A345P6N7_9GAMM</name>
<dbReference type="PANTHER" id="PTHR33639:SF2">
    <property type="entry name" value="DUF393 DOMAIN-CONTAINING PROTEIN"/>
    <property type="match status" value="1"/>
</dbReference>
<sequence>MTDHISQTPPHMKANDKVILYDGVCKLCNAWSIFIIKYDRAHAFKLASVQSPEGQALLKYFNMPTTHFDTMLYIENNTAYSKSTAFLNIVRLLPTPFNLLKVLRFIPTPLRDWCYDRVALNRYRLFGKYDQCVAPSPEHQQRFL</sequence>
<dbReference type="InterPro" id="IPR007263">
    <property type="entry name" value="DCC1-like"/>
</dbReference>
<evidence type="ECO:0000313" key="2">
    <source>
        <dbReference type="Proteomes" id="UP000253940"/>
    </source>
</evidence>
<dbReference type="PANTHER" id="PTHR33639">
    <property type="entry name" value="THIOL-DISULFIDE OXIDOREDUCTASE DCC"/>
    <property type="match status" value="1"/>
</dbReference>
<dbReference type="EMBL" id="CP031222">
    <property type="protein sequence ID" value="AXI02946.1"/>
    <property type="molecule type" value="Genomic_DNA"/>
</dbReference>
<dbReference type="Proteomes" id="UP000253940">
    <property type="component" value="Chromosome"/>
</dbReference>
<proteinExistence type="predicted"/>
<reference evidence="1 2" key="1">
    <citation type="submission" date="2018-07" db="EMBL/GenBank/DDBJ databases">
        <title>Genome sequencing of Moraxellaceae gen. HYN0046.</title>
        <authorList>
            <person name="Kim M."/>
            <person name="Yi H."/>
        </authorList>
    </citation>
    <scope>NUCLEOTIDE SEQUENCE [LARGE SCALE GENOMIC DNA]</scope>
    <source>
        <strain evidence="1 2">HYN0046</strain>
    </source>
</reference>
<dbReference type="Pfam" id="PF04134">
    <property type="entry name" value="DCC1-like"/>
    <property type="match status" value="1"/>
</dbReference>
<protein>
    <submittedName>
        <fullName evidence="1">Thiol-disulfide oxidoreductase DCC family protein</fullName>
    </submittedName>
</protein>
<organism evidence="1 2">
    <name type="scientific">Aquirhabdus parva</name>
    <dbReference type="NCBI Taxonomy" id="2283318"/>
    <lineage>
        <taxon>Bacteria</taxon>
        <taxon>Pseudomonadati</taxon>
        <taxon>Pseudomonadota</taxon>
        <taxon>Gammaproteobacteria</taxon>
        <taxon>Moraxellales</taxon>
        <taxon>Moraxellaceae</taxon>
        <taxon>Aquirhabdus</taxon>
    </lineage>
</organism>
<evidence type="ECO:0000313" key="1">
    <source>
        <dbReference type="EMBL" id="AXI02946.1"/>
    </source>
</evidence>
<dbReference type="OrthoDB" id="9785438at2"/>
<gene>
    <name evidence="1" type="ORF">HYN46_08910</name>
</gene>
<keyword evidence="2" id="KW-1185">Reference proteome</keyword>
<dbReference type="GO" id="GO:0015035">
    <property type="term" value="F:protein-disulfide reductase activity"/>
    <property type="evidence" value="ECO:0007669"/>
    <property type="project" value="InterPro"/>
</dbReference>
<dbReference type="RefSeq" id="WP_114899056.1">
    <property type="nucleotide sequence ID" value="NZ_CP031222.1"/>
</dbReference>
<dbReference type="KEGG" id="mbah:HYN46_08910"/>
<dbReference type="AlphaFoldDB" id="A0A345P6N7"/>